<gene>
    <name evidence="3" type="ORF">J2X04_002384</name>
</gene>
<proteinExistence type="predicted"/>
<keyword evidence="2" id="KW-0732">Signal</keyword>
<dbReference type="EMBL" id="JAVDVW010000002">
    <property type="protein sequence ID" value="MDR7100003.1"/>
    <property type="molecule type" value="Genomic_DNA"/>
</dbReference>
<evidence type="ECO:0000256" key="1">
    <source>
        <dbReference type="SAM" id="MobiDB-lite"/>
    </source>
</evidence>
<evidence type="ECO:0000313" key="3">
    <source>
        <dbReference type="EMBL" id="MDR7100003.1"/>
    </source>
</evidence>
<feature type="region of interest" description="Disordered" evidence="1">
    <location>
        <begin position="34"/>
        <end position="68"/>
    </location>
</feature>
<sequence>MRWPAFLAAVTFAMSAHAQTKPITVAPSKLTLEPIAGNAPLGPEPGETRDRARWQPGDLLRDPLSDAY</sequence>
<protein>
    <submittedName>
        <fullName evidence="3">Uncharacterized protein</fullName>
    </submittedName>
</protein>
<feature type="signal peptide" evidence="2">
    <location>
        <begin position="1"/>
        <end position="18"/>
    </location>
</feature>
<keyword evidence="4" id="KW-1185">Reference proteome</keyword>
<evidence type="ECO:0000256" key="2">
    <source>
        <dbReference type="SAM" id="SignalP"/>
    </source>
</evidence>
<accession>A0ABU1VSC0</accession>
<feature type="chain" id="PRO_5045724649" evidence="2">
    <location>
        <begin position="19"/>
        <end position="68"/>
    </location>
</feature>
<name>A0ABU1VSC0_9GAMM</name>
<feature type="compositionally biased region" description="Basic and acidic residues" evidence="1">
    <location>
        <begin position="46"/>
        <end position="68"/>
    </location>
</feature>
<reference evidence="3 4" key="1">
    <citation type="submission" date="2023-07" db="EMBL/GenBank/DDBJ databases">
        <title>Sorghum-associated microbial communities from plants grown in Nebraska, USA.</title>
        <authorList>
            <person name="Schachtman D."/>
        </authorList>
    </citation>
    <scope>NUCLEOTIDE SEQUENCE [LARGE SCALE GENOMIC DNA]</scope>
    <source>
        <strain evidence="3 4">BE187</strain>
    </source>
</reference>
<organism evidence="3 4">
    <name type="scientific">Agrilutibacter niabensis</name>
    <dbReference type="NCBI Taxonomy" id="380628"/>
    <lineage>
        <taxon>Bacteria</taxon>
        <taxon>Pseudomonadati</taxon>
        <taxon>Pseudomonadota</taxon>
        <taxon>Gammaproteobacteria</taxon>
        <taxon>Lysobacterales</taxon>
        <taxon>Lysobacteraceae</taxon>
        <taxon>Agrilutibacter</taxon>
    </lineage>
</organism>
<evidence type="ECO:0000313" key="4">
    <source>
        <dbReference type="Proteomes" id="UP001267878"/>
    </source>
</evidence>
<dbReference type="Proteomes" id="UP001267878">
    <property type="component" value="Unassembled WGS sequence"/>
</dbReference>
<comment type="caution">
    <text evidence="3">The sequence shown here is derived from an EMBL/GenBank/DDBJ whole genome shotgun (WGS) entry which is preliminary data.</text>
</comment>
<dbReference type="RefSeq" id="WP_310054532.1">
    <property type="nucleotide sequence ID" value="NZ_JAVDVW010000002.1"/>
</dbReference>